<keyword evidence="1" id="KW-0812">Transmembrane</keyword>
<accession>A0ABT8KFS0</accession>
<keyword evidence="1" id="KW-1133">Transmembrane helix</keyword>
<feature type="transmembrane region" description="Helical" evidence="1">
    <location>
        <begin position="65"/>
        <end position="83"/>
    </location>
</feature>
<organism evidence="2 3">
    <name type="scientific">Leifsonia williamsii</name>
    <dbReference type="NCBI Taxonomy" id="3035919"/>
    <lineage>
        <taxon>Bacteria</taxon>
        <taxon>Bacillati</taxon>
        <taxon>Actinomycetota</taxon>
        <taxon>Actinomycetes</taxon>
        <taxon>Micrococcales</taxon>
        <taxon>Microbacteriaceae</taxon>
        <taxon>Leifsonia</taxon>
    </lineage>
</organism>
<dbReference type="Proteomes" id="UP001174208">
    <property type="component" value="Unassembled WGS sequence"/>
</dbReference>
<dbReference type="Pfam" id="PF11239">
    <property type="entry name" value="DUF3040"/>
    <property type="match status" value="1"/>
</dbReference>
<dbReference type="EMBL" id="JAROCF010000001">
    <property type="protein sequence ID" value="MDN4615631.1"/>
    <property type="molecule type" value="Genomic_DNA"/>
</dbReference>
<reference evidence="2" key="1">
    <citation type="submission" date="2023-06" db="EMBL/GenBank/DDBJ databases">
        <title>MT1 and MT2 Draft Genomes of Novel Species.</title>
        <authorList>
            <person name="Venkateswaran K."/>
        </authorList>
    </citation>
    <scope>NUCLEOTIDE SEQUENCE</scope>
    <source>
        <strain evidence="2">F6_8S_P_1B</strain>
    </source>
</reference>
<keyword evidence="1" id="KW-0472">Membrane</keyword>
<proteinExistence type="predicted"/>
<evidence type="ECO:0000313" key="2">
    <source>
        <dbReference type="EMBL" id="MDN4615631.1"/>
    </source>
</evidence>
<name>A0ABT8KFS0_9MICO</name>
<dbReference type="InterPro" id="IPR021401">
    <property type="entry name" value="DUF3040"/>
</dbReference>
<gene>
    <name evidence="2" type="ORF">P5G50_14365</name>
</gene>
<dbReference type="RefSeq" id="WP_301208173.1">
    <property type="nucleotide sequence ID" value="NZ_JAROCF010000001.1"/>
</dbReference>
<feature type="transmembrane region" description="Helical" evidence="1">
    <location>
        <begin position="41"/>
        <end position="59"/>
    </location>
</feature>
<comment type="caution">
    <text evidence="2">The sequence shown here is derived from an EMBL/GenBank/DDBJ whole genome shotgun (WGS) entry which is preliminary data.</text>
</comment>
<evidence type="ECO:0000256" key="1">
    <source>
        <dbReference type="SAM" id="Phobius"/>
    </source>
</evidence>
<evidence type="ECO:0000313" key="3">
    <source>
        <dbReference type="Proteomes" id="UP001174208"/>
    </source>
</evidence>
<sequence length="127" mass="13863">MPLSEHEQRLLEEMERSLYQNDADFVAKVGGKRARPAYRSIVLGVLIAVVGVAVLVTGVFVQQPIVGILGFVVMFAGVLVAIAPGKRVSLDDATPTSARTAKAARGRQAGFMDRMNDRWDKRQDGEH</sequence>
<keyword evidence="3" id="KW-1185">Reference proteome</keyword>
<protein>
    <submittedName>
        <fullName evidence="2">DUF3040 domain-containing protein</fullName>
    </submittedName>
</protein>